<evidence type="ECO:0000313" key="1">
    <source>
        <dbReference type="EMBL" id="BAE34479.1"/>
    </source>
</evidence>
<reference evidence="1" key="2">
    <citation type="journal article" date="2000" name="Genome Res.">
        <title>Normalization and subtraction of cap-trapper-selected cDNAs to prepare full-length cDNA libraries for rapid discovery of new genes.</title>
        <authorList>
            <person name="Carninci P."/>
            <person name="Shibata Y."/>
            <person name="Hayatsu N."/>
            <person name="Sugahara Y."/>
            <person name="Shibata K."/>
            <person name="Itoh M."/>
            <person name="Konno H."/>
            <person name="Okazaki Y."/>
            <person name="Muramatsu M."/>
            <person name="Hayashizaki Y."/>
        </authorList>
    </citation>
    <scope>NUCLEOTIDE SEQUENCE</scope>
    <source>
        <strain evidence="1">C57BL/6J</strain>
        <tissue evidence="1">Inner ear</tissue>
    </source>
</reference>
<reference evidence="1" key="4">
    <citation type="journal article" date="2001" name="Nature">
        <title>Functional annotation of a full-length mouse cDNA collection.</title>
        <authorList>
            <consortium name="The RIKEN Genome Exploration Research Group Phase II Team and the FANTOM Consortium"/>
        </authorList>
    </citation>
    <scope>NUCLEOTIDE SEQUENCE</scope>
    <source>
        <strain evidence="1">C57BL/6J</strain>
        <tissue evidence="1">Inner ear</tissue>
    </source>
</reference>
<protein>
    <submittedName>
        <fullName evidence="1">Uncharacterized protein</fullName>
    </submittedName>
</protein>
<proteinExistence type="evidence at transcript level"/>
<reference evidence="1" key="6">
    <citation type="submission" date="2004-03" db="EMBL/GenBank/DDBJ databases">
        <authorList>
            <person name="Arakawa T."/>
            <person name="Carninci P."/>
            <person name="Fukuda S."/>
            <person name="Hashizume W."/>
            <person name="Hayashida K."/>
            <person name="Hori F."/>
            <person name="Iida J."/>
            <person name="Imamura K."/>
            <person name="Imotani K."/>
            <person name="Itoh M."/>
            <person name="Kanagawa S."/>
            <person name="Kawai J."/>
            <person name="Kojima M."/>
            <person name="Konno H."/>
            <person name="Murata M."/>
            <person name="Nakamura M."/>
            <person name="Ninomiya N."/>
            <person name="Nishiyori H."/>
            <person name="Nomura K."/>
            <person name="Ohno M."/>
            <person name="Sakazume N."/>
            <person name="Sano H."/>
            <person name="Sasaki D."/>
            <person name="Shibata K."/>
            <person name="Shiraki T."/>
            <person name="Tagami M."/>
            <person name="Tagami Y."/>
            <person name="Waki K."/>
            <person name="Watahiki A."/>
            <person name="Muramatsu M."/>
            <person name="Hayashizaki Y."/>
        </authorList>
    </citation>
    <scope>NUCLEOTIDE SEQUENCE</scope>
    <source>
        <strain evidence="1">C57BL/6J</strain>
        <tissue evidence="1">Inner ear</tissue>
    </source>
</reference>
<dbReference type="AlphaFoldDB" id="Q3TYT3"/>
<reference evidence="1" key="7">
    <citation type="journal article" date="2005" name="Science">
        <title>The Transcriptional Landscape of the Mammalian Genome.</title>
        <authorList>
            <consortium name="The FANTOM Consortium"/>
            <consortium name="Riken Genome Exploration Research Group and Genome Science Group (Genome Network Project Core Group)"/>
        </authorList>
    </citation>
    <scope>NUCLEOTIDE SEQUENCE</scope>
    <source>
        <strain evidence="1">C57BL/6J</strain>
        <tissue evidence="1">Inner ear</tissue>
    </source>
</reference>
<reference evidence="1" key="8">
    <citation type="journal article" date="2005" name="Science">
        <title>Antisense Transcription in the Mammalian Transcriptome.</title>
        <authorList>
            <consortium name="RIKEN Genome Exploration Research Group and Genome Science Group (Genome Network Project Core Group) and the FANTOM Consortium"/>
        </authorList>
    </citation>
    <scope>NUCLEOTIDE SEQUENCE</scope>
    <source>
        <strain evidence="1">C57BL/6J</strain>
        <tissue evidence="1">Inner ear</tissue>
    </source>
</reference>
<reference evidence="1" key="1">
    <citation type="journal article" date="1999" name="Methods Enzymol.">
        <title>High-efficiency full-length cDNA cloning.</title>
        <authorList>
            <person name="Carninci P."/>
            <person name="Hayashizaki Y."/>
        </authorList>
    </citation>
    <scope>NUCLEOTIDE SEQUENCE</scope>
    <source>
        <strain evidence="1">C57BL/6J</strain>
        <tissue evidence="1">Inner ear</tissue>
    </source>
</reference>
<name>Q3TYT3_MOUSE</name>
<reference evidence="1" key="5">
    <citation type="journal article" date="2002" name="Nature">
        <title>Analysis of the mouse transcriptome based on functional annotation of 60,770 full-length cDNAs.</title>
        <authorList>
            <consortium name="The FANTOM Consortium and the RIKEN Genome Exploration Research Group Phase I and II Team"/>
        </authorList>
    </citation>
    <scope>NUCLEOTIDE SEQUENCE</scope>
    <source>
        <strain evidence="1">C57BL/6J</strain>
        <tissue evidence="1">Inner ear</tissue>
    </source>
</reference>
<accession>Q3TYT3</accession>
<reference evidence="1" key="3">
    <citation type="journal article" date="2000" name="Genome Res.">
        <title>RIKEN integrated sequence analysis (RISA) system--384-format sequencing pipeline with 384 multicapillary sequencer.</title>
        <authorList>
            <person name="Shibata K."/>
            <person name="Itoh M."/>
            <person name="Aizawa K."/>
            <person name="Nagaoka S."/>
            <person name="Sasaki N."/>
            <person name="Carninci P."/>
            <person name="Konno H."/>
            <person name="Akiyama J."/>
            <person name="Nishi K."/>
            <person name="Kitsunai T."/>
            <person name="Tashiro H."/>
            <person name="Itoh M."/>
            <person name="Sumi N."/>
            <person name="Ishii Y."/>
            <person name="Nakamura S."/>
            <person name="Hazama M."/>
            <person name="Nishine T."/>
            <person name="Harada A."/>
            <person name="Yamamoto R."/>
            <person name="Matsumoto H."/>
            <person name="Sakaguchi S."/>
            <person name="Ikegami T."/>
            <person name="Kashiwagi K."/>
            <person name="Fujiwake S."/>
            <person name="Inoue K."/>
            <person name="Togawa Y."/>
            <person name="Izawa M."/>
            <person name="Ohara E."/>
            <person name="Watahiki M."/>
            <person name="Yoneda Y."/>
            <person name="Ishikawa T."/>
            <person name="Ozawa K."/>
            <person name="Tanaka T."/>
            <person name="Matsuura S."/>
            <person name="Kawai J."/>
            <person name="Okazaki Y."/>
            <person name="Muramatsu M."/>
            <person name="Inoue Y."/>
            <person name="Kira A."/>
            <person name="Hayashizaki Y."/>
        </authorList>
    </citation>
    <scope>NUCLEOTIDE SEQUENCE</scope>
    <source>
        <strain evidence="1">C57BL/6J</strain>
        <tissue evidence="1">Inner ear</tissue>
    </source>
</reference>
<organism evidence="1">
    <name type="scientific">Mus musculus</name>
    <name type="common">Mouse</name>
    <dbReference type="NCBI Taxonomy" id="10090"/>
    <lineage>
        <taxon>Eukaryota</taxon>
        <taxon>Metazoa</taxon>
        <taxon>Chordata</taxon>
        <taxon>Craniata</taxon>
        <taxon>Vertebrata</taxon>
        <taxon>Euteleostomi</taxon>
        <taxon>Mammalia</taxon>
        <taxon>Eutheria</taxon>
        <taxon>Euarchontoglires</taxon>
        <taxon>Glires</taxon>
        <taxon>Rodentia</taxon>
        <taxon>Myomorpha</taxon>
        <taxon>Muroidea</taxon>
        <taxon>Muridae</taxon>
        <taxon>Murinae</taxon>
        <taxon>Mus</taxon>
        <taxon>Mus</taxon>
    </lineage>
</organism>
<sequence length="107" mass="11877">MALASVWKDNSSHGTRTAGKQIHLWQWTSLFSFVFPCFAGDRLSRHCAGIKTPLTLPCSDAHLLLLAGWICQYTSEWGVIIALRKKAQAELSKTCGGVMNNTRLIEN</sequence>
<dbReference type="EMBL" id="AK158373">
    <property type="protein sequence ID" value="BAE34479.1"/>
    <property type="molecule type" value="mRNA"/>
</dbReference>